<keyword evidence="3 8" id="KW-0245">EGF-like domain</keyword>
<dbReference type="InterPro" id="IPR018097">
    <property type="entry name" value="EGF_Ca-bd_CS"/>
</dbReference>
<gene>
    <name evidence="10" type="ORF">BRAFLDRAFT_200116</name>
</gene>
<dbReference type="PROSITE" id="PS01187">
    <property type="entry name" value="EGF_CA"/>
    <property type="match status" value="1"/>
</dbReference>
<evidence type="ECO:0000256" key="5">
    <source>
        <dbReference type="ARBA" id="ARBA00022737"/>
    </source>
</evidence>
<evidence type="ECO:0000256" key="4">
    <source>
        <dbReference type="ARBA" id="ARBA00022729"/>
    </source>
</evidence>
<dbReference type="STRING" id="7739.C3YX05"/>
<evidence type="ECO:0000256" key="8">
    <source>
        <dbReference type="PROSITE-ProRule" id="PRU00076"/>
    </source>
</evidence>
<evidence type="ECO:0000313" key="10">
    <source>
        <dbReference type="EMBL" id="EEN55399.1"/>
    </source>
</evidence>
<keyword evidence="4" id="KW-0732">Signal</keyword>
<dbReference type="CDD" id="cd00054">
    <property type="entry name" value="EGF_CA"/>
    <property type="match status" value="2"/>
</dbReference>
<protein>
    <recommendedName>
        <fullName evidence="9">EGF-like domain-containing protein</fullName>
    </recommendedName>
</protein>
<dbReference type="AlphaFoldDB" id="C3YX05"/>
<evidence type="ECO:0000256" key="6">
    <source>
        <dbReference type="ARBA" id="ARBA00023157"/>
    </source>
</evidence>
<dbReference type="PANTHER" id="PTHR24040:SF13">
    <property type="entry name" value="FIBROPELLIN-1"/>
    <property type="match status" value="1"/>
</dbReference>
<dbReference type="PROSITE" id="PS00010">
    <property type="entry name" value="ASX_HYDROXYL"/>
    <property type="match status" value="3"/>
</dbReference>
<evidence type="ECO:0000256" key="1">
    <source>
        <dbReference type="ARBA" id="ARBA00004613"/>
    </source>
</evidence>
<dbReference type="FunFam" id="2.10.25.10:FF:000038">
    <property type="entry name" value="Fibrillin 2"/>
    <property type="match status" value="2"/>
</dbReference>
<dbReference type="InterPro" id="IPR051145">
    <property type="entry name" value="GAS-SHBG-PROS"/>
</dbReference>
<accession>C3YX05</accession>
<dbReference type="SUPFAM" id="SSF57184">
    <property type="entry name" value="Growth factor receptor domain"/>
    <property type="match status" value="1"/>
</dbReference>
<dbReference type="SMART" id="SM00181">
    <property type="entry name" value="EGF"/>
    <property type="match status" value="3"/>
</dbReference>
<comment type="subcellular location">
    <subcellularLocation>
        <location evidence="1">Secreted</location>
    </subcellularLocation>
</comment>
<dbReference type="Pfam" id="PF14670">
    <property type="entry name" value="FXa_inhibition"/>
    <property type="match status" value="1"/>
</dbReference>
<feature type="domain" description="EGF-like" evidence="9">
    <location>
        <begin position="43"/>
        <end position="83"/>
    </location>
</feature>
<keyword evidence="7" id="KW-0325">Glycoprotein</keyword>
<dbReference type="PANTHER" id="PTHR24040">
    <property type="entry name" value="LAMININ G-LIKE DOMAIN-CONTAINING PROTEIN"/>
    <property type="match status" value="1"/>
</dbReference>
<dbReference type="EMBL" id="GG666561">
    <property type="protein sequence ID" value="EEN55399.1"/>
    <property type="molecule type" value="Genomic_DNA"/>
</dbReference>
<dbReference type="GO" id="GO:0005509">
    <property type="term" value="F:calcium ion binding"/>
    <property type="evidence" value="ECO:0007669"/>
    <property type="project" value="InterPro"/>
</dbReference>
<evidence type="ECO:0000259" key="9">
    <source>
        <dbReference type="PROSITE" id="PS50026"/>
    </source>
</evidence>
<dbReference type="InterPro" id="IPR000152">
    <property type="entry name" value="EGF-type_Asp/Asn_hydroxyl_site"/>
</dbReference>
<dbReference type="InParanoid" id="C3YX05"/>
<evidence type="ECO:0000256" key="7">
    <source>
        <dbReference type="ARBA" id="ARBA00023180"/>
    </source>
</evidence>
<keyword evidence="5" id="KW-0677">Repeat</keyword>
<dbReference type="SMART" id="SM00179">
    <property type="entry name" value="EGF_CA"/>
    <property type="match status" value="3"/>
</dbReference>
<proteinExistence type="predicted"/>
<dbReference type="eggNOG" id="KOG1217">
    <property type="taxonomic scope" value="Eukaryota"/>
</dbReference>
<dbReference type="InterPro" id="IPR001881">
    <property type="entry name" value="EGF-like_Ca-bd_dom"/>
</dbReference>
<dbReference type="Gene3D" id="2.10.25.10">
    <property type="entry name" value="Laminin"/>
    <property type="match status" value="3"/>
</dbReference>
<dbReference type="PROSITE" id="PS01186">
    <property type="entry name" value="EGF_2"/>
    <property type="match status" value="2"/>
</dbReference>
<feature type="domain" description="EGF-like" evidence="9">
    <location>
        <begin position="84"/>
        <end position="123"/>
    </location>
</feature>
<evidence type="ECO:0000256" key="3">
    <source>
        <dbReference type="ARBA" id="ARBA00022536"/>
    </source>
</evidence>
<keyword evidence="6" id="KW-1015">Disulfide bond</keyword>
<dbReference type="InterPro" id="IPR000742">
    <property type="entry name" value="EGF"/>
</dbReference>
<evidence type="ECO:0000256" key="2">
    <source>
        <dbReference type="ARBA" id="ARBA00022525"/>
    </source>
</evidence>
<name>C3YX05_BRAFL</name>
<sequence length="128" mass="13231">MTTDIDECAKSNGGCNQTCTNTPGGFLCSCHNGYTLNSDGMTYINECEVSPGICGSTAECVNLIGAFDCKCFPGFQMGAGGCKDVDECADEQPCPENANCVNQPGAYHCVCLQGFTGNGTTCTGNAFS</sequence>
<keyword evidence="2" id="KW-0964">Secreted</keyword>
<dbReference type="FunFam" id="2.10.25.10:FF:000240">
    <property type="entry name" value="Vitamin K-dependent protein S"/>
    <property type="match status" value="1"/>
</dbReference>
<dbReference type="InterPro" id="IPR009030">
    <property type="entry name" value="Growth_fac_rcpt_cys_sf"/>
</dbReference>
<dbReference type="PROSITE" id="PS50026">
    <property type="entry name" value="EGF_3"/>
    <property type="match status" value="2"/>
</dbReference>
<reference evidence="10" key="1">
    <citation type="journal article" date="2008" name="Nature">
        <title>The amphioxus genome and the evolution of the chordate karyotype.</title>
        <authorList>
            <consortium name="US DOE Joint Genome Institute (JGI-PGF)"/>
            <person name="Putnam N.H."/>
            <person name="Butts T."/>
            <person name="Ferrier D.E.K."/>
            <person name="Furlong R.F."/>
            <person name="Hellsten U."/>
            <person name="Kawashima T."/>
            <person name="Robinson-Rechavi M."/>
            <person name="Shoguchi E."/>
            <person name="Terry A."/>
            <person name="Yu J.-K."/>
            <person name="Benito-Gutierrez E.L."/>
            <person name="Dubchak I."/>
            <person name="Garcia-Fernandez J."/>
            <person name="Gibson-Brown J.J."/>
            <person name="Grigoriev I.V."/>
            <person name="Horton A.C."/>
            <person name="de Jong P.J."/>
            <person name="Jurka J."/>
            <person name="Kapitonov V.V."/>
            <person name="Kohara Y."/>
            <person name="Kuroki Y."/>
            <person name="Lindquist E."/>
            <person name="Lucas S."/>
            <person name="Osoegawa K."/>
            <person name="Pennacchio L.A."/>
            <person name="Salamov A.A."/>
            <person name="Satou Y."/>
            <person name="Sauka-Spengler T."/>
            <person name="Schmutz J."/>
            <person name="Shin-I T."/>
            <person name="Toyoda A."/>
            <person name="Bronner-Fraser M."/>
            <person name="Fujiyama A."/>
            <person name="Holland L.Z."/>
            <person name="Holland P.W.H."/>
            <person name="Satoh N."/>
            <person name="Rokhsar D.S."/>
        </authorList>
    </citation>
    <scope>NUCLEOTIDE SEQUENCE [LARGE SCALE GENOMIC DNA]</scope>
    <source>
        <strain evidence="10">S238N-H82</strain>
        <tissue evidence="10">Testes</tissue>
    </source>
</reference>
<dbReference type="InterPro" id="IPR049883">
    <property type="entry name" value="NOTCH1_EGF-like"/>
</dbReference>
<comment type="caution">
    <text evidence="8">Lacks conserved residue(s) required for the propagation of feature annotation.</text>
</comment>
<dbReference type="GO" id="GO:0005576">
    <property type="term" value="C:extracellular region"/>
    <property type="evidence" value="ECO:0007669"/>
    <property type="project" value="UniProtKB-SubCell"/>
</dbReference>
<dbReference type="Pfam" id="PF07645">
    <property type="entry name" value="EGF_CA"/>
    <property type="match status" value="2"/>
</dbReference>
<organism>
    <name type="scientific">Branchiostoma floridae</name>
    <name type="common">Florida lancelet</name>
    <name type="synonym">Amphioxus</name>
    <dbReference type="NCBI Taxonomy" id="7739"/>
    <lineage>
        <taxon>Eukaryota</taxon>
        <taxon>Metazoa</taxon>
        <taxon>Chordata</taxon>
        <taxon>Cephalochordata</taxon>
        <taxon>Leptocardii</taxon>
        <taxon>Amphioxiformes</taxon>
        <taxon>Branchiostomatidae</taxon>
        <taxon>Branchiostoma</taxon>
    </lineage>
</organism>